<dbReference type="EMBL" id="BJZS01000028">
    <property type="protein sequence ID" value="GEO94831.1"/>
    <property type="molecule type" value="Genomic_DNA"/>
</dbReference>
<evidence type="ECO:0000256" key="1">
    <source>
        <dbReference type="SAM" id="MobiDB-lite"/>
    </source>
</evidence>
<feature type="region of interest" description="Disordered" evidence="1">
    <location>
        <begin position="1"/>
        <end position="29"/>
    </location>
</feature>
<protein>
    <submittedName>
        <fullName evidence="2">Uncharacterized protein</fullName>
    </submittedName>
</protein>
<accession>A0A512IAW2</accession>
<evidence type="ECO:0000313" key="2">
    <source>
        <dbReference type="EMBL" id="GEO94831.1"/>
    </source>
</evidence>
<dbReference type="Proteomes" id="UP000321103">
    <property type="component" value="Unassembled WGS sequence"/>
</dbReference>
<dbReference type="AlphaFoldDB" id="A0A512IAW2"/>
<proteinExistence type="predicted"/>
<gene>
    <name evidence="2" type="ORF">KTU01_09540</name>
</gene>
<feature type="region of interest" description="Disordered" evidence="1">
    <location>
        <begin position="36"/>
        <end position="55"/>
    </location>
</feature>
<dbReference type="STRING" id="388357.GCA_001580365_01334"/>
<reference evidence="2 3" key="1">
    <citation type="submission" date="2019-07" db="EMBL/GenBank/DDBJ databases">
        <title>Whole genome shotgun sequence of Kocuria turfanensis NBRC 107627.</title>
        <authorList>
            <person name="Hosoyama A."/>
            <person name="Uohara A."/>
            <person name="Ohji S."/>
            <person name="Ichikawa N."/>
        </authorList>
    </citation>
    <scope>NUCLEOTIDE SEQUENCE [LARGE SCALE GENOMIC DNA]</scope>
    <source>
        <strain evidence="2 3">NBRC 107627</strain>
    </source>
</reference>
<feature type="compositionally biased region" description="Basic and acidic residues" evidence="1">
    <location>
        <begin position="1"/>
        <end position="10"/>
    </location>
</feature>
<evidence type="ECO:0000313" key="3">
    <source>
        <dbReference type="Proteomes" id="UP000321103"/>
    </source>
</evidence>
<organism evidence="2 3">
    <name type="scientific">Kocuria turfanensis</name>
    <dbReference type="NCBI Taxonomy" id="388357"/>
    <lineage>
        <taxon>Bacteria</taxon>
        <taxon>Bacillati</taxon>
        <taxon>Actinomycetota</taxon>
        <taxon>Actinomycetes</taxon>
        <taxon>Micrococcales</taxon>
        <taxon>Micrococcaceae</taxon>
        <taxon>Kocuria</taxon>
    </lineage>
</organism>
<name>A0A512IAW2_9MICC</name>
<sequence>MTGADLREARPTGTRARNPTLEETTMDPICPSCGGPLRQIPEDQWPEGGPVPDGTEEMYLCDRSNHRIIVAVPEISG</sequence>
<comment type="caution">
    <text evidence="2">The sequence shown here is derived from an EMBL/GenBank/DDBJ whole genome shotgun (WGS) entry which is preliminary data.</text>
</comment>
<keyword evidence="3" id="KW-1185">Reference proteome</keyword>